<reference evidence="2 3" key="1">
    <citation type="submission" date="2015-05" db="EMBL/GenBank/DDBJ databases">
        <authorList>
            <person name="Dickey A."/>
            <person name="Clawson M."/>
            <person name="Bono J."/>
            <person name="Loy J.D."/>
        </authorList>
    </citation>
    <scope>NUCLEOTIDE SEQUENCE [LARGE SCALE GENOMIC DNA]</scope>
    <source>
        <strain evidence="2 3">22581</strain>
    </source>
</reference>
<gene>
    <name evidence="2" type="ORF">AAX06_10790</name>
</gene>
<evidence type="ECO:0000256" key="1">
    <source>
        <dbReference type="SAM" id="Phobius"/>
    </source>
</evidence>
<evidence type="ECO:0000313" key="2">
    <source>
        <dbReference type="EMBL" id="AKG08536.1"/>
    </source>
</evidence>
<dbReference type="EMBL" id="CP011376">
    <property type="protein sequence ID" value="AKG08536.1"/>
    <property type="molecule type" value="Genomic_DNA"/>
</dbReference>
<accession>A0AAC8PXH2</accession>
<keyword evidence="1" id="KW-0472">Membrane</keyword>
<evidence type="ECO:0008006" key="4">
    <source>
        <dbReference type="Google" id="ProtNLM"/>
    </source>
</evidence>
<dbReference type="AlphaFoldDB" id="A0AAC8PXH2"/>
<organism evidence="2 3">
    <name type="scientific">Moraxella bovoculi</name>
    <dbReference type="NCBI Taxonomy" id="386891"/>
    <lineage>
        <taxon>Bacteria</taxon>
        <taxon>Pseudomonadati</taxon>
        <taxon>Pseudomonadota</taxon>
        <taxon>Gammaproteobacteria</taxon>
        <taxon>Moraxellales</taxon>
        <taxon>Moraxellaceae</taxon>
        <taxon>Moraxella</taxon>
    </lineage>
</organism>
<sequence length="208" mass="22475">MNQNVLLTLFPVSSEACQAFNELKVYRQTAETIIAQAVLIKKQNGVITTVDALEKINSGMLTGGLIGGLLGIIGGPLGMLLVGSLGALIGGNVKAAESIGEGTLLVTVTERLVDGDVAIIALVQERSEDVLNDFFNQFSDTTVSRWDAVVVQKEVQEALEVQKDLAIKVRADLKAKKAEERQDDWDEFKSSLKAKFDELGDEIKKGLE</sequence>
<feature type="transmembrane region" description="Helical" evidence="1">
    <location>
        <begin position="65"/>
        <end position="89"/>
    </location>
</feature>
<keyword evidence="1" id="KW-0812">Transmembrane</keyword>
<name>A0AAC8PXH2_9GAMM</name>
<dbReference type="Proteomes" id="UP000077465">
    <property type="component" value="Chromosome"/>
</dbReference>
<dbReference type="RefSeq" id="WP_046697262.1">
    <property type="nucleotide sequence ID" value="NZ_CP011376.1"/>
</dbReference>
<keyword evidence="1" id="KW-1133">Transmembrane helix</keyword>
<evidence type="ECO:0000313" key="3">
    <source>
        <dbReference type="Proteomes" id="UP000077465"/>
    </source>
</evidence>
<proteinExistence type="predicted"/>
<protein>
    <recommendedName>
        <fullName evidence="4">DUF1269 domain-containing protein</fullName>
    </recommendedName>
</protein>